<dbReference type="Gene3D" id="2.40.70.10">
    <property type="entry name" value="Acid Proteases"/>
    <property type="match status" value="1"/>
</dbReference>
<dbReference type="EMBL" id="OU893335">
    <property type="protein sequence ID" value="CAG9791723.1"/>
    <property type="molecule type" value="Genomic_DNA"/>
</dbReference>
<feature type="region of interest" description="Disordered" evidence="1">
    <location>
        <begin position="298"/>
        <end position="385"/>
    </location>
</feature>
<dbReference type="PROSITE" id="PS00141">
    <property type="entry name" value="ASP_PROTEASE"/>
    <property type="match status" value="1"/>
</dbReference>
<protein>
    <recommendedName>
        <fullName evidence="4">Peptidase A2 domain-containing protein</fullName>
    </recommendedName>
</protein>
<dbReference type="Proteomes" id="UP001153714">
    <property type="component" value="Chromosome 4"/>
</dbReference>
<dbReference type="SUPFAM" id="SSF50630">
    <property type="entry name" value="Acid proteases"/>
    <property type="match status" value="1"/>
</dbReference>
<keyword evidence="3" id="KW-1185">Reference proteome</keyword>
<feature type="compositionally biased region" description="Low complexity" evidence="1">
    <location>
        <begin position="332"/>
        <end position="341"/>
    </location>
</feature>
<sequence>MARDAIYRNCYYLMRLQRRTSPCSKTAWNLLGRLRNEFEELCVATAGELPTVSSLMGLLDEICRRQLIASPGPKQDETMSTRQRKSPTAPRKNAYTVGCGFRNCLNPTVTLGIRNINGGFEEARALLDTGASVSAIREALVNRLRLHRQTSSMEIIRIGNNTVKTPSSKVAEFKEKIAKAQLERASADVPPPALALPTRLAAPPPTHPPPPVATSVAAGVAGMAGGGGLPQDLQEALDIIFPSDVKLKPELQQPDLFLPPFPMPLGFPPLGLMQPQMPPGMFGFDMNAPLFQPQLYDTHVPLVPGNKPRPQQNKRPNNAPANNQKGDKRLQTQKQQNAQTQHNPAPAQSQSQPETKENGTVARKKEELDELAMLGIDASDVGAGM</sequence>
<feature type="compositionally biased region" description="Polar residues" evidence="1">
    <location>
        <begin position="342"/>
        <end position="353"/>
    </location>
</feature>
<feature type="compositionally biased region" description="Polar residues" evidence="1">
    <location>
        <begin position="309"/>
        <end position="324"/>
    </location>
</feature>
<dbReference type="GO" id="GO:0004190">
    <property type="term" value="F:aspartic-type endopeptidase activity"/>
    <property type="evidence" value="ECO:0007669"/>
    <property type="project" value="InterPro"/>
</dbReference>
<proteinExistence type="predicted"/>
<accession>A0A9N9R8L8</accession>
<dbReference type="OrthoDB" id="10072641at2759"/>
<dbReference type="AlphaFoldDB" id="A0A9N9R8L8"/>
<evidence type="ECO:0008006" key="4">
    <source>
        <dbReference type="Google" id="ProtNLM"/>
    </source>
</evidence>
<dbReference type="InterPro" id="IPR001969">
    <property type="entry name" value="Aspartic_peptidase_AS"/>
</dbReference>
<dbReference type="GO" id="GO:0006508">
    <property type="term" value="P:proteolysis"/>
    <property type="evidence" value="ECO:0007669"/>
    <property type="project" value="InterPro"/>
</dbReference>
<dbReference type="InterPro" id="IPR021109">
    <property type="entry name" value="Peptidase_aspartic_dom_sf"/>
</dbReference>
<feature type="region of interest" description="Disordered" evidence="1">
    <location>
        <begin position="70"/>
        <end position="92"/>
    </location>
</feature>
<evidence type="ECO:0000256" key="1">
    <source>
        <dbReference type="SAM" id="MobiDB-lite"/>
    </source>
</evidence>
<evidence type="ECO:0000313" key="2">
    <source>
        <dbReference type="EMBL" id="CAG9791723.1"/>
    </source>
</evidence>
<name>A0A9N9R8L8_9NEOP</name>
<gene>
    <name evidence="2" type="ORF">DIATSA_LOCUS9320</name>
</gene>
<dbReference type="Pfam" id="PF13650">
    <property type="entry name" value="Asp_protease_2"/>
    <property type="match status" value="1"/>
</dbReference>
<evidence type="ECO:0000313" key="3">
    <source>
        <dbReference type="Proteomes" id="UP001153714"/>
    </source>
</evidence>
<reference evidence="2" key="2">
    <citation type="submission" date="2022-10" db="EMBL/GenBank/DDBJ databases">
        <authorList>
            <consortium name="ENA_rothamsted_submissions"/>
            <consortium name="culmorum"/>
            <person name="King R."/>
        </authorList>
    </citation>
    <scope>NUCLEOTIDE SEQUENCE</scope>
</reference>
<reference evidence="2" key="1">
    <citation type="submission" date="2021-12" db="EMBL/GenBank/DDBJ databases">
        <authorList>
            <person name="King R."/>
        </authorList>
    </citation>
    <scope>NUCLEOTIDE SEQUENCE</scope>
</reference>
<organism evidence="2 3">
    <name type="scientific">Diatraea saccharalis</name>
    <name type="common">sugarcane borer</name>
    <dbReference type="NCBI Taxonomy" id="40085"/>
    <lineage>
        <taxon>Eukaryota</taxon>
        <taxon>Metazoa</taxon>
        <taxon>Ecdysozoa</taxon>
        <taxon>Arthropoda</taxon>
        <taxon>Hexapoda</taxon>
        <taxon>Insecta</taxon>
        <taxon>Pterygota</taxon>
        <taxon>Neoptera</taxon>
        <taxon>Endopterygota</taxon>
        <taxon>Lepidoptera</taxon>
        <taxon>Glossata</taxon>
        <taxon>Ditrysia</taxon>
        <taxon>Pyraloidea</taxon>
        <taxon>Crambidae</taxon>
        <taxon>Crambinae</taxon>
        <taxon>Diatraea</taxon>
    </lineage>
</organism>